<sequence length="320" mass="36813">MLRLHRNASIQITLFLIIAIITIWFTLQFSLKQWVINPIRTVSEIIETEDSEKIHLLNKTSDEFREVGRLFRKHILQKEELVKAKEKAEESDRLKSAFLANMSHEIRTPMNSIIGFTGLLKEPDLSDEQREKYSSLIEEAGERMLNIISDLIAISRVESGQEEVKVSLFNLNELLDYNYIFFRNSATHKGIELHVDKKEETSKVNINSDRDKVYTILTNLLSNAIKYTEKGSVSFGYEIVDDYVRFHVKDSGIGIPEDKIDKIFNRFVQVDQSFTKSYEGNGLGLPISKAYTEMLGGKIWVESKPGRGSCFYFTIKNIAL</sequence>
<name>A0A645CSY1_9ZZZZ</name>
<dbReference type="SUPFAM" id="SSF55874">
    <property type="entry name" value="ATPase domain of HSP90 chaperone/DNA topoisomerase II/histidine kinase"/>
    <property type="match status" value="1"/>
</dbReference>
<dbReference type="GO" id="GO:0005524">
    <property type="term" value="F:ATP binding"/>
    <property type="evidence" value="ECO:0007669"/>
    <property type="project" value="UniProtKB-KW"/>
</dbReference>
<evidence type="ECO:0000256" key="6">
    <source>
        <dbReference type="ARBA" id="ARBA00022679"/>
    </source>
</evidence>
<evidence type="ECO:0000256" key="10">
    <source>
        <dbReference type="ARBA" id="ARBA00023012"/>
    </source>
</evidence>
<organism evidence="14">
    <name type="scientific">bioreactor metagenome</name>
    <dbReference type="NCBI Taxonomy" id="1076179"/>
    <lineage>
        <taxon>unclassified sequences</taxon>
        <taxon>metagenomes</taxon>
        <taxon>ecological metagenomes</taxon>
    </lineage>
</organism>
<dbReference type="InterPro" id="IPR005467">
    <property type="entry name" value="His_kinase_dom"/>
</dbReference>
<dbReference type="CDD" id="cd16922">
    <property type="entry name" value="HATPase_EvgS-ArcB-TorS-like"/>
    <property type="match status" value="1"/>
</dbReference>
<dbReference type="GO" id="GO:0005886">
    <property type="term" value="C:plasma membrane"/>
    <property type="evidence" value="ECO:0007669"/>
    <property type="project" value="UniProtKB-SubCell"/>
</dbReference>
<dbReference type="Gene3D" id="1.10.287.130">
    <property type="match status" value="1"/>
</dbReference>
<dbReference type="AlphaFoldDB" id="A0A645CSY1"/>
<feature type="domain" description="Histidine kinase" evidence="13">
    <location>
        <begin position="101"/>
        <end position="319"/>
    </location>
</feature>
<evidence type="ECO:0000259" key="13">
    <source>
        <dbReference type="PROSITE" id="PS50109"/>
    </source>
</evidence>
<comment type="catalytic activity">
    <reaction evidence="1">
        <text>ATP + protein L-histidine = ADP + protein N-phospho-L-histidine.</text>
        <dbReference type="EC" id="2.7.13.3"/>
    </reaction>
</comment>
<protein>
    <recommendedName>
        <fullName evidence="3">histidine kinase</fullName>
        <ecNumber evidence="3">2.7.13.3</ecNumber>
    </recommendedName>
</protein>
<keyword evidence="4" id="KW-1003">Cell membrane</keyword>
<dbReference type="InterPro" id="IPR036890">
    <property type="entry name" value="HATPase_C_sf"/>
</dbReference>
<dbReference type="InterPro" id="IPR004358">
    <property type="entry name" value="Sig_transdc_His_kin-like_C"/>
</dbReference>
<dbReference type="InterPro" id="IPR003661">
    <property type="entry name" value="HisK_dim/P_dom"/>
</dbReference>
<dbReference type="GO" id="GO:0000155">
    <property type="term" value="F:phosphorelay sensor kinase activity"/>
    <property type="evidence" value="ECO:0007669"/>
    <property type="project" value="InterPro"/>
</dbReference>
<evidence type="ECO:0000256" key="4">
    <source>
        <dbReference type="ARBA" id="ARBA00022475"/>
    </source>
</evidence>
<keyword evidence="9" id="KW-0067">ATP-binding</keyword>
<proteinExistence type="predicted"/>
<keyword evidence="8 14" id="KW-0418">Kinase</keyword>
<evidence type="ECO:0000256" key="7">
    <source>
        <dbReference type="ARBA" id="ARBA00022741"/>
    </source>
</evidence>
<evidence type="ECO:0000256" key="8">
    <source>
        <dbReference type="ARBA" id="ARBA00022777"/>
    </source>
</evidence>
<dbReference type="PANTHER" id="PTHR43711">
    <property type="entry name" value="TWO-COMPONENT HISTIDINE KINASE"/>
    <property type="match status" value="1"/>
</dbReference>
<dbReference type="EC" id="2.7.13.3" evidence="3"/>
<keyword evidence="5" id="KW-0597">Phosphoprotein</keyword>
<evidence type="ECO:0000256" key="11">
    <source>
        <dbReference type="ARBA" id="ARBA00023136"/>
    </source>
</evidence>
<evidence type="ECO:0000256" key="1">
    <source>
        <dbReference type="ARBA" id="ARBA00000085"/>
    </source>
</evidence>
<dbReference type="CDD" id="cd00082">
    <property type="entry name" value="HisKA"/>
    <property type="match status" value="1"/>
</dbReference>
<dbReference type="Pfam" id="PF02518">
    <property type="entry name" value="HATPase_c"/>
    <property type="match status" value="1"/>
</dbReference>
<evidence type="ECO:0000256" key="2">
    <source>
        <dbReference type="ARBA" id="ARBA00004236"/>
    </source>
</evidence>
<dbReference type="FunFam" id="3.30.565.10:FF:000023">
    <property type="entry name" value="PAS domain-containing sensor histidine kinase"/>
    <property type="match status" value="1"/>
</dbReference>
<reference evidence="14" key="1">
    <citation type="submission" date="2019-08" db="EMBL/GenBank/DDBJ databases">
        <authorList>
            <person name="Kucharzyk K."/>
            <person name="Murdoch R.W."/>
            <person name="Higgins S."/>
            <person name="Loffler F."/>
        </authorList>
    </citation>
    <scope>NUCLEOTIDE SEQUENCE</scope>
</reference>
<keyword evidence="7" id="KW-0547">Nucleotide-binding</keyword>
<feature type="transmembrane region" description="Helical" evidence="12">
    <location>
        <begin position="12"/>
        <end position="31"/>
    </location>
</feature>
<evidence type="ECO:0000256" key="9">
    <source>
        <dbReference type="ARBA" id="ARBA00022840"/>
    </source>
</evidence>
<accession>A0A645CSY1</accession>
<evidence type="ECO:0000313" key="14">
    <source>
        <dbReference type="EMBL" id="MPM80240.1"/>
    </source>
</evidence>
<evidence type="ECO:0000256" key="3">
    <source>
        <dbReference type="ARBA" id="ARBA00012438"/>
    </source>
</evidence>
<dbReference type="FunFam" id="1.10.287.130:FF:000001">
    <property type="entry name" value="Two-component sensor histidine kinase"/>
    <property type="match status" value="1"/>
</dbReference>
<dbReference type="PROSITE" id="PS50109">
    <property type="entry name" value="HIS_KIN"/>
    <property type="match status" value="1"/>
</dbReference>
<dbReference type="PANTHER" id="PTHR43711:SF31">
    <property type="entry name" value="HISTIDINE KINASE"/>
    <property type="match status" value="1"/>
</dbReference>
<dbReference type="InterPro" id="IPR050736">
    <property type="entry name" value="Sensor_HK_Regulatory"/>
</dbReference>
<dbReference type="EMBL" id="VSSQ01029918">
    <property type="protein sequence ID" value="MPM80240.1"/>
    <property type="molecule type" value="Genomic_DNA"/>
</dbReference>
<dbReference type="InterPro" id="IPR003594">
    <property type="entry name" value="HATPase_dom"/>
</dbReference>
<dbReference type="Pfam" id="PF00512">
    <property type="entry name" value="HisKA"/>
    <property type="match status" value="1"/>
</dbReference>
<dbReference type="SMART" id="SM00388">
    <property type="entry name" value="HisKA"/>
    <property type="match status" value="1"/>
</dbReference>
<comment type="caution">
    <text evidence="14">The sequence shown here is derived from an EMBL/GenBank/DDBJ whole genome shotgun (WGS) entry which is preliminary data.</text>
</comment>
<keyword evidence="12" id="KW-1133">Transmembrane helix</keyword>
<keyword evidence="6 14" id="KW-0808">Transferase</keyword>
<keyword evidence="10" id="KW-0902">Two-component regulatory system</keyword>
<dbReference type="Gene3D" id="3.30.565.10">
    <property type="entry name" value="Histidine kinase-like ATPase, C-terminal domain"/>
    <property type="match status" value="1"/>
</dbReference>
<dbReference type="InterPro" id="IPR036097">
    <property type="entry name" value="HisK_dim/P_sf"/>
</dbReference>
<dbReference type="SUPFAM" id="SSF47384">
    <property type="entry name" value="Homodimeric domain of signal transducing histidine kinase"/>
    <property type="match status" value="1"/>
</dbReference>
<gene>
    <name evidence="14" type="primary">barA_7</name>
    <name evidence="14" type="ORF">SDC9_127287</name>
</gene>
<keyword evidence="12" id="KW-0812">Transmembrane</keyword>
<comment type="subcellular location">
    <subcellularLocation>
        <location evidence="2">Cell membrane</location>
    </subcellularLocation>
</comment>
<keyword evidence="11 12" id="KW-0472">Membrane</keyword>
<evidence type="ECO:0000256" key="12">
    <source>
        <dbReference type="SAM" id="Phobius"/>
    </source>
</evidence>
<dbReference type="PRINTS" id="PR00344">
    <property type="entry name" value="BCTRLSENSOR"/>
</dbReference>
<dbReference type="SMART" id="SM00387">
    <property type="entry name" value="HATPase_c"/>
    <property type="match status" value="1"/>
</dbReference>
<evidence type="ECO:0000256" key="5">
    <source>
        <dbReference type="ARBA" id="ARBA00022553"/>
    </source>
</evidence>